<dbReference type="InterPro" id="IPR036628">
    <property type="entry name" value="Clp_N_dom_sf"/>
</dbReference>
<accession>A0A9D1GP96</accession>
<evidence type="ECO:0000259" key="2">
    <source>
        <dbReference type="PROSITE" id="PS51903"/>
    </source>
</evidence>
<dbReference type="Pfam" id="PF02861">
    <property type="entry name" value="Clp_N"/>
    <property type="match status" value="1"/>
</dbReference>
<evidence type="ECO:0000256" key="1">
    <source>
        <dbReference type="PROSITE-ProRule" id="PRU01251"/>
    </source>
</evidence>
<dbReference type="SUPFAM" id="SSF81923">
    <property type="entry name" value="Double Clp-N motif"/>
    <property type="match status" value="1"/>
</dbReference>
<dbReference type="AlphaFoldDB" id="A0A9D1GP96"/>
<dbReference type="Proteomes" id="UP000886881">
    <property type="component" value="Unassembled WGS sequence"/>
</dbReference>
<gene>
    <name evidence="3" type="ORF">IAC35_08135</name>
</gene>
<reference evidence="3" key="2">
    <citation type="journal article" date="2021" name="PeerJ">
        <title>Extensive microbial diversity within the chicken gut microbiome revealed by metagenomics and culture.</title>
        <authorList>
            <person name="Gilroy R."/>
            <person name="Ravi A."/>
            <person name="Getino M."/>
            <person name="Pursley I."/>
            <person name="Horton D.L."/>
            <person name="Alikhan N.F."/>
            <person name="Baker D."/>
            <person name="Gharbi K."/>
            <person name="Hall N."/>
            <person name="Watson M."/>
            <person name="Adriaenssens E.M."/>
            <person name="Foster-Nyarko E."/>
            <person name="Jarju S."/>
            <person name="Secka A."/>
            <person name="Antonio M."/>
            <person name="Oren A."/>
            <person name="Chaudhuri R.R."/>
            <person name="La Ragione R."/>
            <person name="Hildebrand F."/>
            <person name="Pallen M.J."/>
        </authorList>
    </citation>
    <scope>NUCLEOTIDE SEQUENCE</scope>
    <source>
        <strain evidence="3">ChiHecec2B26-709</strain>
    </source>
</reference>
<proteinExistence type="predicted"/>
<dbReference type="Gene3D" id="1.10.1780.10">
    <property type="entry name" value="Clp, N-terminal domain"/>
    <property type="match status" value="1"/>
</dbReference>
<dbReference type="PROSITE" id="PS51903">
    <property type="entry name" value="CLP_R"/>
    <property type="match status" value="1"/>
</dbReference>
<evidence type="ECO:0000313" key="3">
    <source>
        <dbReference type="EMBL" id="HIT47805.1"/>
    </source>
</evidence>
<dbReference type="EMBL" id="DVLC01000143">
    <property type="protein sequence ID" value="HIT47805.1"/>
    <property type="molecule type" value="Genomic_DNA"/>
</dbReference>
<organism evidence="3 4">
    <name type="scientific">Candidatus Cryptobacteroides merdipullorum</name>
    <dbReference type="NCBI Taxonomy" id="2840771"/>
    <lineage>
        <taxon>Bacteria</taxon>
        <taxon>Pseudomonadati</taxon>
        <taxon>Bacteroidota</taxon>
        <taxon>Bacteroidia</taxon>
        <taxon>Bacteroidales</taxon>
        <taxon>Candidatus Cryptobacteroides</taxon>
    </lineage>
</organism>
<name>A0A9D1GP96_9BACT</name>
<keyword evidence="1" id="KW-0677">Repeat</keyword>
<evidence type="ECO:0000313" key="4">
    <source>
        <dbReference type="Proteomes" id="UP000886881"/>
    </source>
</evidence>
<dbReference type="InterPro" id="IPR004176">
    <property type="entry name" value="Clp_R_N"/>
</dbReference>
<reference evidence="3" key="1">
    <citation type="submission" date="2020-10" db="EMBL/GenBank/DDBJ databases">
        <authorList>
            <person name="Gilroy R."/>
        </authorList>
    </citation>
    <scope>NUCLEOTIDE SEQUENCE</scope>
    <source>
        <strain evidence="3">ChiHecec2B26-709</strain>
    </source>
</reference>
<sequence length="181" mass="19766">MRLRFSDKMHDVLGFTAEEALRTGWRAAGVDHLMLGLLRHRDNDACRALTESGIDPGDLKRSLDEHLFRPEPLNFGEPEAVHPTRAAAEVIRLSGYEALKHGSGTIRTVHLLLAISLSEGSASSEYLLDRGAGHEILEKKMNEKGMLHEATEHAPVIINEKIVGALGEQLGNLISSSGFPS</sequence>
<feature type="domain" description="Clp R" evidence="2">
    <location>
        <begin position="1"/>
        <end position="149"/>
    </location>
</feature>
<protein>
    <recommendedName>
        <fullName evidence="2">Clp R domain-containing protein</fullName>
    </recommendedName>
</protein>
<comment type="caution">
    <text evidence="3">The sequence shown here is derived from an EMBL/GenBank/DDBJ whole genome shotgun (WGS) entry which is preliminary data.</text>
</comment>